<dbReference type="PROSITE" id="PS00374">
    <property type="entry name" value="MGMT"/>
    <property type="match status" value="1"/>
</dbReference>
<comment type="catalytic activity">
    <reaction evidence="8">
        <text>a 6-O-methyl-2'-deoxyguanosine in DNA + L-cysteinyl-[protein] = S-methyl-L-cysteinyl-[protein] + a 2'-deoxyguanosine in DNA</text>
        <dbReference type="Rhea" id="RHEA:24000"/>
        <dbReference type="Rhea" id="RHEA-COMP:10131"/>
        <dbReference type="Rhea" id="RHEA-COMP:10132"/>
        <dbReference type="Rhea" id="RHEA-COMP:11367"/>
        <dbReference type="Rhea" id="RHEA-COMP:11368"/>
        <dbReference type="ChEBI" id="CHEBI:29950"/>
        <dbReference type="ChEBI" id="CHEBI:82612"/>
        <dbReference type="ChEBI" id="CHEBI:85445"/>
        <dbReference type="ChEBI" id="CHEBI:85448"/>
        <dbReference type="EC" id="2.1.1.63"/>
    </reaction>
</comment>
<evidence type="ECO:0000256" key="2">
    <source>
        <dbReference type="ARBA" id="ARBA00008711"/>
    </source>
</evidence>
<dbReference type="PANTHER" id="PTHR10815:SF5">
    <property type="entry name" value="METHYLATED-DNA--PROTEIN-CYSTEINE METHYLTRANSFERASE"/>
    <property type="match status" value="1"/>
</dbReference>
<evidence type="ECO:0000256" key="7">
    <source>
        <dbReference type="ARBA" id="ARBA00023204"/>
    </source>
</evidence>
<comment type="similarity">
    <text evidence="2">Belongs to the MGMT family.</text>
</comment>
<dbReference type="Gene3D" id="1.10.10.10">
    <property type="entry name" value="Winged helix-like DNA-binding domain superfamily/Winged helix DNA-binding domain"/>
    <property type="match status" value="1"/>
</dbReference>
<proteinExistence type="inferred from homology"/>
<evidence type="ECO:0000259" key="9">
    <source>
        <dbReference type="Pfam" id="PF01035"/>
    </source>
</evidence>
<dbReference type="EC" id="2.1.1.63" evidence="3"/>
<dbReference type="FunFam" id="1.10.10.10:FF:000214">
    <property type="entry name" value="Methylated-DNA--protein-cysteine methyltransferase"/>
    <property type="match status" value="1"/>
</dbReference>
<dbReference type="InterPro" id="IPR036217">
    <property type="entry name" value="MethylDNA_cys_MeTrfase_DNAb"/>
</dbReference>
<name>E1YAF8_9BACT</name>
<dbReference type="InterPro" id="IPR001497">
    <property type="entry name" value="MethylDNA_cys_MeTrfase_AS"/>
</dbReference>
<dbReference type="SUPFAM" id="SSF46767">
    <property type="entry name" value="Methylated DNA-protein cysteine methyltransferase, C-terminal domain"/>
    <property type="match status" value="1"/>
</dbReference>
<evidence type="ECO:0000256" key="8">
    <source>
        <dbReference type="ARBA" id="ARBA00049348"/>
    </source>
</evidence>
<feature type="domain" description="Methylated-DNA-[protein]-cysteine S-methyltransferase DNA binding" evidence="9">
    <location>
        <begin position="105"/>
        <end position="185"/>
    </location>
</feature>
<dbReference type="GO" id="GO:0003908">
    <property type="term" value="F:methylated-DNA-[protein]-cysteine S-methyltransferase activity"/>
    <property type="evidence" value="ECO:0007669"/>
    <property type="project" value="UniProtKB-EC"/>
</dbReference>
<keyword evidence="7" id="KW-0234">DNA repair</keyword>
<sequence length="204" mass="21899">MNVKKGGVLMKLAAYSIFNTAIGPCGISWIEDDDPLSLPAVTFLQLPELTKKMTESKLVEKSGARKSNFPAPAITEIIKKVCRHLDGELQDFRNVPVELPGVSQFALKVYKAVRKVPAGKTITYGDLAKILKCPAAARAVGQALGKNPVILIIPCHRVLAARGKLGGFSAHGGLETKSKLLSIEGASFKPHAPPRCGWRCTLDS</sequence>
<dbReference type="CDD" id="cd06445">
    <property type="entry name" value="ATase"/>
    <property type="match status" value="1"/>
</dbReference>
<dbReference type="InterPro" id="IPR014048">
    <property type="entry name" value="MethylDNA_cys_MeTrfase_DNA-bd"/>
</dbReference>
<reference evidence="10" key="1">
    <citation type="journal article" date="2011" name="Environ. Microbiol.">
        <title>Genomic insights into the metabolic potential of the polycyclic aromatic hydrocarbon degrading sulfate-reducing Deltaproteobacterium N47.</title>
        <authorList>
            <person name="Bergmann F."/>
            <person name="Selesi D."/>
            <person name="Weinmaier T."/>
            <person name="Tischler P."/>
            <person name="Rattei T."/>
            <person name="Meckenstock R.U."/>
        </authorList>
    </citation>
    <scope>NUCLEOTIDE SEQUENCE</scope>
</reference>
<dbReference type="GO" id="GO:0032259">
    <property type="term" value="P:methylation"/>
    <property type="evidence" value="ECO:0007669"/>
    <property type="project" value="UniProtKB-KW"/>
</dbReference>
<dbReference type="NCBIfam" id="TIGR00589">
    <property type="entry name" value="ogt"/>
    <property type="match status" value="1"/>
</dbReference>
<evidence type="ECO:0000256" key="3">
    <source>
        <dbReference type="ARBA" id="ARBA00011918"/>
    </source>
</evidence>
<dbReference type="PANTHER" id="PTHR10815">
    <property type="entry name" value="METHYLATED-DNA--PROTEIN-CYSTEINE METHYLTRANSFERASE"/>
    <property type="match status" value="1"/>
</dbReference>
<evidence type="ECO:0000256" key="1">
    <source>
        <dbReference type="ARBA" id="ARBA00001286"/>
    </source>
</evidence>
<evidence type="ECO:0000313" key="10">
    <source>
        <dbReference type="EMBL" id="CBX27552.1"/>
    </source>
</evidence>
<dbReference type="GO" id="GO:0006281">
    <property type="term" value="P:DNA repair"/>
    <property type="evidence" value="ECO:0007669"/>
    <property type="project" value="UniProtKB-KW"/>
</dbReference>
<dbReference type="AlphaFoldDB" id="E1YAF8"/>
<keyword evidence="6" id="KW-0227">DNA damage</keyword>
<dbReference type="EMBL" id="FR695866">
    <property type="protein sequence ID" value="CBX27552.1"/>
    <property type="molecule type" value="Genomic_DNA"/>
</dbReference>
<comment type="catalytic activity">
    <reaction evidence="1">
        <text>a 4-O-methyl-thymidine in DNA + L-cysteinyl-[protein] = a thymidine in DNA + S-methyl-L-cysteinyl-[protein]</text>
        <dbReference type="Rhea" id="RHEA:53428"/>
        <dbReference type="Rhea" id="RHEA-COMP:10131"/>
        <dbReference type="Rhea" id="RHEA-COMP:10132"/>
        <dbReference type="Rhea" id="RHEA-COMP:13555"/>
        <dbReference type="Rhea" id="RHEA-COMP:13556"/>
        <dbReference type="ChEBI" id="CHEBI:29950"/>
        <dbReference type="ChEBI" id="CHEBI:82612"/>
        <dbReference type="ChEBI" id="CHEBI:137386"/>
        <dbReference type="ChEBI" id="CHEBI:137387"/>
        <dbReference type="EC" id="2.1.1.63"/>
    </reaction>
</comment>
<organism evidence="10">
    <name type="scientific">uncultured Desulfobacterium sp</name>
    <dbReference type="NCBI Taxonomy" id="201089"/>
    <lineage>
        <taxon>Bacteria</taxon>
        <taxon>Pseudomonadati</taxon>
        <taxon>Thermodesulfobacteriota</taxon>
        <taxon>Desulfobacteria</taxon>
        <taxon>Desulfobacterales</taxon>
        <taxon>Desulfobacteriaceae</taxon>
        <taxon>Desulfobacterium</taxon>
        <taxon>environmental samples</taxon>
    </lineage>
</organism>
<accession>E1YAF8</accession>
<dbReference type="Pfam" id="PF01035">
    <property type="entry name" value="DNA_binding_1"/>
    <property type="match status" value="1"/>
</dbReference>
<protein>
    <recommendedName>
        <fullName evidence="3">methylated-DNA--[protein]-cysteine S-methyltransferase</fullName>
        <ecNumber evidence="3">2.1.1.63</ecNumber>
    </recommendedName>
</protein>
<evidence type="ECO:0000256" key="5">
    <source>
        <dbReference type="ARBA" id="ARBA00022679"/>
    </source>
</evidence>
<dbReference type="InterPro" id="IPR036388">
    <property type="entry name" value="WH-like_DNA-bd_sf"/>
</dbReference>
<keyword evidence="4" id="KW-0489">Methyltransferase</keyword>
<keyword evidence="5" id="KW-0808">Transferase</keyword>
<evidence type="ECO:0000256" key="4">
    <source>
        <dbReference type="ARBA" id="ARBA00022603"/>
    </source>
</evidence>
<evidence type="ECO:0000256" key="6">
    <source>
        <dbReference type="ARBA" id="ARBA00022763"/>
    </source>
</evidence>
<gene>
    <name evidence="10" type="ORF">N47_H23740</name>
</gene>